<reference evidence="6 7" key="1">
    <citation type="submission" date="2016-10" db="EMBL/GenBank/DDBJ databases">
        <authorList>
            <person name="de Groot N.N."/>
        </authorList>
    </citation>
    <scope>NUCLEOTIDE SEQUENCE [LARGE SCALE GENOMIC DNA]</scope>
    <source>
        <strain evidence="6 7">CGMCC 1.10076</strain>
    </source>
</reference>
<dbReference type="PANTHER" id="PTHR43289">
    <property type="entry name" value="MITOGEN-ACTIVATED PROTEIN KINASE KINASE KINASE 20-RELATED"/>
    <property type="match status" value="1"/>
</dbReference>
<dbReference type="OrthoDB" id="9813021at2"/>
<evidence type="ECO:0000313" key="7">
    <source>
        <dbReference type="Proteomes" id="UP000199580"/>
    </source>
</evidence>
<evidence type="ECO:0000256" key="2">
    <source>
        <dbReference type="ARBA" id="ARBA00022741"/>
    </source>
</evidence>
<gene>
    <name evidence="6" type="ORF">SAMN04487935_2619</name>
</gene>
<dbReference type="STRING" id="1128970.SAMN04487935_2619"/>
<protein>
    <submittedName>
        <fullName evidence="6">Serine/threonine protein kinase</fullName>
    </submittedName>
</protein>
<keyword evidence="7" id="KW-1185">Reference proteome</keyword>
<dbReference type="RefSeq" id="WP_091396338.1">
    <property type="nucleotide sequence ID" value="NZ_BKAI01000019.1"/>
</dbReference>
<keyword evidence="4" id="KW-0067">ATP-binding</keyword>
<dbReference type="Gene3D" id="3.30.200.20">
    <property type="entry name" value="Phosphorylase Kinase, domain 1"/>
    <property type="match status" value="1"/>
</dbReference>
<dbReference type="InterPro" id="IPR000719">
    <property type="entry name" value="Prot_kinase_dom"/>
</dbReference>
<proteinExistence type="predicted"/>
<sequence>MAKKTFSSEETFGDWKLIRNIASGGNSSVWVAENLNSGKQEVIKLLKKTHETSRTRFLDEVKIIKENQDINGVMKIFDQSSNDSETLWYIMPKTKPLHEYLSDKPSIVKIEAVLEISKILIELHARGVSHRDIKPQNLFFHEIYIIGDFGLVDYPDKQGDLTIIGSALGPRWTIAPEMRNNPEKSNGILADVYSLSKTMWILLTGIEKGFEGQYSATGSIGLANYVPDIYLNILEELLVKSTENNPELRPSIVEFFEVLNEWKETQENFYKRNDLDWKTVQFKLFPSNIPEYAEWTDLRSICNILNIVGGIKALNHMFFDNGGGLDLEGAKISTERGFIELDCGTTYLVKPKKLSFCSFNEDFEWNYFYLELDSVDHIYSSYDGAEELIELEPQQYMKYDYIENYYEKYDDGYNERPKQYRYLTRLTKGNLVIFRKTSSYNLTPATYDGRHGKIGVIEFRNYIKKLIEIGYKAFYVRDENGKIIGKQMTHDLRRY</sequence>
<dbReference type="Pfam" id="PF00069">
    <property type="entry name" value="Pkinase"/>
    <property type="match status" value="1"/>
</dbReference>
<dbReference type="EMBL" id="FNEZ01000004">
    <property type="protein sequence ID" value="SDK14963.1"/>
    <property type="molecule type" value="Genomic_DNA"/>
</dbReference>
<feature type="domain" description="Protein kinase" evidence="5">
    <location>
        <begin position="15"/>
        <end position="263"/>
    </location>
</feature>
<keyword evidence="1" id="KW-0808">Transferase</keyword>
<dbReference type="SUPFAM" id="SSF56112">
    <property type="entry name" value="Protein kinase-like (PK-like)"/>
    <property type="match status" value="1"/>
</dbReference>
<dbReference type="Gene3D" id="1.10.510.10">
    <property type="entry name" value="Transferase(Phosphotransferase) domain 1"/>
    <property type="match status" value="1"/>
</dbReference>
<dbReference type="GO" id="GO:0004674">
    <property type="term" value="F:protein serine/threonine kinase activity"/>
    <property type="evidence" value="ECO:0007669"/>
    <property type="project" value="UniProtKB-KW"/>
</dbReference>
<evidence type="ECO:0000256" key="1">
    <source>
        <dbReference type="ARBA" id="ARBA00022679"/>
    </source>
</evidence>
<dbReference type="InterPro" id="IPR011009">
    <property type="entry name" value="Kinase-like_dom_sf"/>
</dbReference>
<name>A0A1G8ZIX5_9FLAO</name>
<dbReference type="InterPro" id="IPR008271">
    <property type="entry name" value="Ser/Thr_kinase_AS"/>
</dbReference>
<dbReference type="GO" id="GO:0005524">
    <property type="term" value="F:ATP binding"/>
    <property type="evidence" value="ECO:0007669"/>
    <property type="project" value="UniProtKB-KW"/>
</dbReference>
<evidence type="ECO:0000256" key="3">
    <source>
        <dbReference type="ARBA" id="ARBA00022777"/>
    </source>
</evidence>
<keyword evidence="6" id="KW-0723">Serine/threonine-protein kinase</keyword>
<evidence type="ECO:0000259" key="5">
    <source>
        <dbReference type="PROSITE" id="PS50011"/>
    </source>
</evidence>
<evidence type="ECO:0000313" key="6">
    <source>
        <dbReference type="EMBL" id="SDK14963.1"/>
    </source>
</evidence>
<keyword evidence="2" id="KW-0547">Nucleotide-binding</keyword>
<dbReference type="Proteomes" id="UP000199580">
    <property type="component" value="Unassembled WGS sequence"/>
</dbReference>
<keyword evidence="3 6" id="KW-0418">Kinase</keyword>
<organism evidence="6 7">
    <name type="scientific">Flavobacterium noncentrifugens</name>
    <dbReference type="NCBI Taxonomy" id="1128970"/>
    <lineage>
        <taxon>Bacteria</taxon>
        <taxon>Pseudomonadati</taxon>
        <taxon>Bacteroidota</taxon>
        <taxon>Flavobacteriia</taxon>
        <taxon>Flavobacteriales</taxon>
        <taxon>Flavobacteriaceae</taxon>
        <taxon>Flavobacterium</taxon>
    </lineage>
</organism>
<dbReference type="PROSITE" id="PS00108">
    <property type="entry name" value="PROTEIN_KINASE_ST"/>
    <property type="match status" value="1"/>
</dbReference>
<accession>A0A1G8ZIX5</accession>
<dbReference type="AlphaFoldDB" id="A0A1G8ZIX5"/>
<dbReference type="SMART" id="SM00220">
    <property type="entry name" value="S_TKc"/>
    <property type="match status" value="1"/>
</dbReference>
<evidence type="ECO:0000256" key="4">
    <source>
        <dbReference type="ARBA" id="ARBA00022840"/>
    </source>
</evidence>
<dbReference type="PANTHER" id="PTHR43289:SF33">
    <property type="entry name" value="SERINE_THREONINE KINASE 31"/>
    <property type="match status" value="1"/>
</dbReference>
<dbReference type="PROSITE" id="PS50011">
    <property type="entry name" value="PROTEIN_KINASE_DOM"/>
    <property type="match status" value="1"/>
</dbReference>